<proteinExistence type="predicted"/>
<reference evidence="1" key="1">
    <citation type="submission" date="2020-03" db="EMBL/GenBank/DDBJ databases">
        <title>The deep terrestrial virosphere.</title>
        <authorList>
            <person name="Holmfeldt K."/>
            <person name="Nilsson E."/>
            <person name="Simone D."/>
            <person name="Lopez-Fernandez M."/>
            <person name="Wu X."/>
            <person name="de Brujin I."/>
            <person name="Lundin D."/>
            <person name="Andersson A."/>
            <person name="Bertilsson S."/>
            <person name="Dopson M."/>
        </authorList>
    </citation>
    <scope>NUCLEOTIDE SEQUENCE</scope>
    <source>
        <strain evidence="1">MM415A03558</strain>
    </source>
</reference>
<gene>
    <name evidence="1" type="ORF">MM415A03558_0004</name>
</gene>
<protein>
    <recommendedName>
        <fullName evidence="2">Tail protein</fullName>
    </recommendedName>
</protein>
<evidence type="ECO:0008006" key="2">
    <source>
        <dbReference type="Google" id="ProtNLM"/>
    </source>
</evidence>
<evidence type="ECO:0000313" key="1">
    <source>
        <dbReference type="EMBL" id="QJA70803.1"/>
    </source>
</evidence>
<accession>A0A6M3JLG9</accession>
<dbReference type="AlphaFoldDB" id="A0A6M3JLG9"/>
<organism evidence="1">
    <name type="scientific">viral metagenome</name>
    <dbReference type="NCBI Taxonomy" id="1070528"/>
    <lineage>
        <taxon>unclassified sequences</taxon>
        <taxon>metagenomes</taxon>
        <taxon>organismal metagenomes</taxon>
    </lineage>
</organism>
<sequence>MDPAPSGTLIHSVQTMAKAKMGVHGTAANATAAFQTVGGIFTSQPTAADDGDFVKGWTDSRGYLNPHVEALALASFTTSATAATAPEVTGFGAFRDLDVEVRVTGLTGTTPTANVLIDSKVDGTNWVNILQTVDVITGTTKLVAHMTRRQVGAVVDVTADAGGGTTRAIGFGDTIRVRHTLSAGTTAPVLSYTVYVNGIS</sequence>
<name>A0A6M3JLG9_9ZZZZ</name>
<dbReference type="EMBL" id="MT141822">
    <property type="protein sequence ID" value="QJA70803.1"/>
    <property type="molecule type" value="Genomic_DNA"/>
</dbReference>